<dbReference type="KEGG" id="drg:H9K76_05270"/>
<evidence type="ECO:0000259" key="10">
    <source>
        <dbReference type="Pfam" id="PF04290"/>
    </source>
</evidence>
<evidence type="ECO:0000256" key="2">
    <source>
        <dbReference type="ARBA" id="ARBA00022448"/>
    </source>
</evidence>
<accession>A0A7G9RRN8</accession>
<proteinExistence type="inferred from homology"/>
<evidence type="ECO:0000313" key="11">
    <source>
        <dbReference type="EMBL" id="QNN58263.1"/>
    </source>
</evidence>
<keyword evidence="7 9" id="KW-0472">Membrane</keyword>
<evidence type="ECO:0000256" key="4">
    <source>
        <dbReference type="ARBA" id="ARBA00022519"/>
    </source>
</evidence>
<comment type="function">
    <text evidence="9">Part of the tripartite ATP-independent periplasmic (TRAP) transport system.</text>
</comment>
<comment type="subcellular location">
    <subcellularLocation>
        <location evidence="1 9">Cell inner membrane</location>
        <topology evidence="1 9">Multi-pass membrane protein</topology>
    </subcellularLocation>
</comment>
<dbReference type="InterPro" id="IPR055348">
    <property type="entry name" value="DctQ"/>
</dbReference>
<keyword evidence="2 9" id="KW-0813">Transport</keyword>
<keyword evidence="3" id="KW-1003">Cell membrane</keyword>
<dbReference type="InterPro" id="IPR007387">
    <property type="entry name" value="TRAP_DctQ"/>
</dbReference>
<reference evidence="11 12" key="1">
    <citation type="submission" date="2020-08" db="EMBL/GenBank/DDBJ databases">
        <title>Genome sequence of Diaphorobacter ruginosibacter DSM 27467T.</title>
        <authorList>
            <person name="Hyun D.-W."/>
            <person name="Bae J.-W."/>
        </authorList>
    </citation>
    <scope>NUCLEOTIDE SEQUENCE [LARGE SCALE GENOMIC DNA]</scope>
    <source>
        <strain evidence="11 12">DSM 27467</strain>
    </source>
</reference>
<evidence type="ECO:0000256" key="5">
    <source>
        <dbReference type="ARBA" id="ARBA00022692"/>
    </source>
</evidence>
<dbReference type="GO" id="GO:0022857">
    <property type="term" value="F:transmembrane transporter activity"/>
    <property type="evidence" value="ECO:0007669"/>
    <property type="project" value="UniProtKB-UniRule"/>
</dbReference>
<gene>
    <name evidence="11" type="ORF">H9K76_05270</name>
</gene>
<dbReference type="PANTHER" id="PTHR35011">
    <property type="entry name" value="2,3-DIKETO-L-GULONATE TRAP TRANSPORTER SMALL PERMEASE PROTEIN YIAM"/>
    <property type="match status" value="1"/>
</dbReference>
<evidence type="ECO:0000256" key="6">
    <source>
        <dbReference type="ARBA" id="ARBA00022989"/>
    </source>
</evidence>
<keyword evidence="6 9" id="KW-1133">Transmembrane helix</keyword>
<comment type="similarity">
    <text evidence="8 9">Belongs to the TRAP transporter small permease family.</text>
</comment>
<feature type="transmembrane region" description="Helical" evidence="9">
    <location>
        <begin position="86"/>
        <end position="103"/>
    </location>
</feature>
<dbReference type="Proteomes" id="UP000515811">
    <property type="component" value="Chromosome"/>
</dbReference>
<evidence type="ECO:0000256" key="9">
    <source>
        <dbReference type="RuleBase" id="RU369079"/>
    </source>
</evidence>
<protein>
    <recommendedName>
        <fullName evidence="9">TRAP transporter small permease protein</fullName>
    </recommendedName>
</protein>
<dbReference type="GO" id="GO:0015740">
    <property type="term" value="P:C4-dicarboxylate transport"/>
    <property type="evidence" value="ECO:0007669"/>
    <property type="project" value="TreeGrafter"/>
</dbReference>
<sequence>MNRLLTTYCKALDAASALCMAVMVVLVFGNVVLRYFFSTGLLISEEISRWLFVWMVFMGAVVVMRERGHMGTDMVIARLPVKAQRLCLVVAQVMMLYITWLMLTGSWGQVMVNRETEAPVSGLSVAIFYFAGVLFAASTLLILIHQIWLTVSGRLSDSELVVMVESEESAHLVLPPTTGASTDERQ</sequence>
<dbReference type="PANTHER" id="PTHR35011:SF2">
    <property type="entry name" value="2,3-DIKETO-L-GULONATE TRAP TRANSPORTER SMALL PERMEASE PROTEIN YIAM"/>
    <property type="match status" value="1"/>
</dbReference>
<feature type="domain" description="Tripartite ATP-independent periplasmic transporters DctQ component" evidence="10">
    <location>
        <begin position="23"/>
        <end position="151"/>
    </location>
</feature>
<feature type="transmembrane region" description="Helical" evidence="9">
    <location>
        <begin position="12"/>
        <end position="35"/>
    </location>
</feature>
<evidence type="ECO:0000256" key="7">
    <source>
        <dbReference type="ARBA" id="ARBA00023136"/>
    </source>
</evidence>
<organism evidence="11 12">
    <name type="scientific">Diaphorobacter ruginosibacter</name>
    <dbReference type="NCBI Taxonomy" id="1715720"/>
    <lineage>
        <taxon>Bacteria</taxon>
        <taxon>Pseudomonadati</taxon>
        <taxon>Pseudomonadota</taxon>
        <taxon>Betaproteobacteria</taxon>
        <taxon>Burkholderiales</taxon>
        <taxon>Comamonadaceae</taxon>
        <taxon>Diaphorobacter</taxon>
    </lineage>
</organism>
<comment type="subunit">
    <text evidence="9">The complex comprises the extracytoplasmic solute receptor protein and the two transmembrane proteins.</text>
</comment>
<dbReference type="AlphaFoldDB" id="A0A7G9RRN8"/>
<name>A0A7G9RRN8_9BURK</name>
<feature type="transmembrane region" description="Helical" evidence="9">
    <location>
        <begin position="123"/>
        <end position="144"/>
    </location>
</feature>
<dbReference type="RefSeq" id="WP_187598507.1">
    <property type="nucleotide sequence ID" value="NZ_CP060714.1"/>
</dbReference>
<dbReference type="GO" id="GO:0005886">
    <property type="term" value="C:plasma membrane"/>
    <property type="evidence" value="ECO:0007669"/>
    <property type="project" value="UniProtKB-SubCell"/>
</dbReference>
<keyword evidence="4 9" id="KW-0997">Cell inner membrane</keyword>
<evidence type="ECO:0000256" key="1">
    <source>
        <dbReference type="ARBA" id="ARBA00004429"/>
    </source>
</evidence>
<evidence type="ECO:0000256" key="3">
    <source>
        <dbReference type="ARBA" id="ARBA00022475"/>
    </source>
</evidence>
<keyword evidence="12" id="KW-1185">Reference proteome</keyword>
<evidence type="ECO:0000256" key="8">
    <source>
        <dbReference type="ARBA" id="ARBA00038436"/>
    </source>
</evidence>
<dbReference type="Pfam" id="PF04290">
    <property type="entry name" value="DctQ"/>
    <property type="match status" value="1"/>
</dbReference>
<dbReference type="EMBL" id="CP060714">
    <property type="protein sequence ID" value="QNN58263.1"/>
    <property type="molecule type" value="Genomic_DNA"/>
</dbReference>
<keyword evidence="5 9" id="KW-0812">Transmembrane</keyword>
<feature type="transmembrane region" description="Helical" evidence="9">
    <location>
        <begin position="47"/>
        <end position="65"/>
    </location>
</feature>
<evidence type="ECO:0000313" key="12">
    <source>
        <dbReference type="Proteomes" id="UP000515811"/>
    </source>
</evidence>